<dbReference type="EMBL" id="AAZO01007514">
    <property type="status" value="NOT_ANNOTATED_CDS"/>
    <property type="molecule type" value="Genomic_DNA"/>
</dbReference>
<evidence type="ECO:0000256" key="6">
    <source>
        <dbReference type="SAM" id="Phobius"/>
    </source>
</evidence>
<name>E0W432_PEDHC</name>
<dbReference type="Pfam" id="PF01490">
    <property type="entry name" value="Aa_trans"/>
    <property type="match status" value="1"/>
</dbReference>
<dbReference type="EMBL" id="DS235886">
    <property type="protein sequence ID" value="EEB20388.1"/>
    <property type="molecule type" value="Genomic_DNA"/>
</dbReference>
<dbReference type="EnsemblMetazoa" id="PHUM614600-RA">
    <property type="protein sequence ID" value="PHUM614600-PA"/>
    <property type="gene ID" value="PHUM614600"/>
</dbReference>
<evidence type="ECO:0000256" key="4">
    <source>
        <dbReference type="ARBA" id="ARBA00023136"/>
    </source>
</evidence>
<evidence type="ECO:0000313" key="10">
    <source>
        <dbReference type="Proteomes" id="UP000009046"/>
    </source>
</evidence>
<evidence type="ECO:0000313" key="8">
    <source>
        <dbReference type="EMBL" id="EEB20388.1"/>
    </source>
</evidence>
<proteinExistence type="predicted"/>
<dbReference type="eggNOG" id="KOG1304">
    <property type="taxonomic scope" value="Eukaryota"/>
</dbReference>
<feature type="transmembrane region" description="Helical" evidence="6">
    <location>
        <begin position="256"/>
        <end position="274"/>
    </location>
</feature>
<sequence>MNTNSEQVNAQKTPEQTSKASLNENIEVKSPPGDTASHKSDESEDYNPFEHRNIAKPTSNFGATAHILKTSLGSGILAMPMAYKNAGLVFGAVATVVLGVICTHCIKMLVRTSHIVCKKKKIPLLNFPETAEGAFDIGPKRFRKYAKAVSILVTVELLLSFILGNSVYVVFMSQSLSQVVEYAFRVEMNVRYYMLMLWIPLIFMCLLKTLKSLVPFSIIANILIVISFSITLYYIFRDINLPNSVNMIASIDRMPLFLATVIFAIEGIGTILPIENEMKNPERFVGGKCSVIDTAMTIVVLFYGVIGFFGYLEYGEETRGSITLNLPIDEPMAQAVKVLIALVIFFTYALQFYVPINIIWNLIKPKVKERYHFWGDLSVRIGLVTLTILIGMAVPNLEPIISLVGAICFSTLGLLIPAVVDTIVRWPVLGVARWRLIKNIFILLLSLLALFSGTYTSVFDIMYHEHED</sequence>
<evidence type="ECO:0000313" key="9">
    <source>
        <dbReference type="EnsemblMetazoa" id="PHUM614600-PA"/>
    </source>
</evidence>
<feature type="transmembrane region" description="Helical" evidence="6">
    <location>
        <begin position="190"/>
        <end position="207"/>
    </location>
</feature>
<dbReference type="PANTHER" id="PTHR22950:SF494">
    <property type="entry name" value="GH04538P"/>
    <property type="match status" value="1"/>
</dbReference>
<dbReference type="GO" id="GO:0005774">
    <property type="term" value="C:vacuolar membrane"/>
    <property type="evidence" value="ECO:0007669"/>
    <property type="project" value="TreeGrafter"/>
</dbReference>
<reference evidence="9" key="3">
    <citation type="submission" date="2020-05" db="UniProtKB">
        <authorList>
            <consortium name="EnsemblMetazoa"/>
        </authorList>
    </citation>
    <scope>IDENTIFICATION</scope>
    <source>
        <strain evidence="9">USDA</strain>
    </source>
</reference>
<feature type="transmembrane region" description="Helical" evidence="6">
    <location>
        <begin position="436"/>
        <end position="458"/>
    </location>
</feature>
<dbReference type="AlphaFoldDB" id="E0W432"/>
<feature type="transmembrane region" description="Helical" evidence="6">
    <location>
        <begin position="88"/>
        <end position="110"/>
    </location>
</feature>
<feature type="region of interest" description="Disordered" evidence="5">
    <location>
        <begin position="1"/>
        <end position="48"/>
    </location>
</feature>
<keyword evidence="4 6" id="KW-0472">Membrane</keyword>
<dbReference type="GO" id="GO:0015179">
    <property type="term" value="F:L-amino acid transmembrane transporter activity"/>
    <property type="evidence" value="ECO:0007669"/>
    <property type="project" value="TreeGrafter"/>
</dbReference>
<gene>
    <name evidence="9" type="primary">8239787</name>
    <name evidence="8" type="ORF">Phum_PHUM614600</name>
</gene>
<feature type="transmembrane region" description="Helical" evidence="6">
    <location>
        <begin position="332"/>
        <end position="356"/>
    </location>
</feature>
<dbReference type="RefSeq" id="XP_002433126.1">
    <property type="nucleotide sequence ID" value="XM_002433081.1"/>
</dbReference>
<protein>
    <submittedName>
        <fullName evidence="8 9">Proton-coupled amino acid transporter, putative</fullName>
    </submittedName>
</protein>
<dbReference type="InterPro" id="IPR013057">
    <property type="entry name" value="AA_transpt_TM"/>
</dbReference>
<dbReference type="OMA" id="INYDCGI"/>
<organism>
    <name type="scientific">Pediculus humanus subsp. corporis</name>
    <name type="common">Body louse</name>
    <dbReference type="NCBI Taxonomy" id="121224"/>
    <lineage>
        <taxon>Eukaryota</taxon>
        <taxon>Metazoa</taxon>
        <taxon>Ecdysozoa</taxon>
        <taxon>Arthropoda</taxon>
        <taxon>Hexapoda</taxon>
        <taxon>Insecta</taxon>
        <taxon>Pterygota</taxon>
        <taxon>Neoptera</taxon>
        <taxon>Paraneoptera</taxon>
        <taxon>Psocodea</taxon>
        <taxon>Troctomorpha</taxon>
        <taxon>Phthiraptera</taxon>
        <taxon>Anoplura</taxon>
        <taxon>Pediculidae</taxon>
        <taxon>Pediculus</taxon>
    </lineage>
</organism>
<dbReference type="GeneID" id="8239787"/>
<evidence type="ECO:0000259" key="7">
    <source>
        <dbReference type="Pfam" id="PF01490"/>
    </source>
</evidence>
<dbReference type="InParanoid" id="E0W432"/>
<reference evidence="8" key="1">
    <citation type="submission" date="2007-04" db="EMBL/GenBank/DDBJ databases">
        <title>Annotation of Pediculus humanus corporis strain USDA.</title>
        <authorList>
            <person name="Kirkness E."/>
            <person name="Hannick L."/>
            <person name="Hass B."/>
            <person name="Bruggner R."/>
            <person name="Lawson D."/>
            <person name="Bidwell S."/>
            <person name="Joardar V."/>
            <person name="Caler E."/>
            <person name="Walenz B."/>
            <person name="Inman J."/>
            <person name="Schobel S."/>
            <person name="Galinsky K."/>
            <person name="Amedeo P."/>
            <person name="Strausberg R."/>
        </authorList>
    </citation>
    <scope>NUCLEOTIDE SEQUENCE</scope>
    <source>
        <strain evidence="8">USDA</strain>
    </source>
</reference>
<reference evidence="8" key="2">
    <citation type="submission" date="2007-04" db="EMBL/GenBank/DDBJ databases">
        <title>The genome of the human body louse.</title>
        <authorList>
            <consortium name="The Human Body Louse Genome Consortium"/>
            <person name="Kirkness E."/>
            <person name="Walenz B."/>
            <person name="Hass B."/>
            <person name="Bruggner R."/>
            <person name="Strausberg R."/>
        </authorList>
    </citation>
    <scope>NUCLEOTIDE SEQUENCE</scope>
    <source>
        <strain evidence="8">USDA</strain>
    </source>
</reference>
<dbReference type="CTD" id="8239787"/>
<dbReference type="PANTHER" id="PTHR22950">
    <property type="entry name" value="AMINO ACID TRANSPORTER"/>
    <property type="match status" value="1"/>
</dbReference>
<feature type="transmembrane region" description="Helical" evidence="6">
    <location>
        <begin position="295"/>
        <end position="312"/>
    </location>
</feature>
<keyword evidence="3 6" id="KW-1133">Transmembrane helix</keyword>
<dbReference type="OrthoDB" id="1684102at2759"/>
<feature type="domain" description="Amino acid transporter transmembrane" evidence="7">
    <location>
        <begin position="57"/>
        <end position="458"/>
    </location>
</feature>
<evidence type="ECO:0000256" key="1">
    <source>
        <dbReference type="ARBA" id="ARBA00004141"/>
    </source>
</evidence>
<evidence type="ECO:0000256" key="3">
    <source>
        <dbReference type="ARBA" id="ARBA00022989"/>
    </source>
</evidence>
<evidence type="ECO:0000256" key="2">
    <source>
        <dbReference type="ARBA" id="ARBA00022692"/>
    </source>
</evidence>
<dbReference type="VEuPathDB" id="VectorBase:PHUM614600"/>
<evidence type="ECO:0000256" key="5">
    <source>
        <dbReference type="SAM" id="MobiDB-lite"/>
    </source>
</evidence>
<dbReference type="KEGG" id="phu:Phum_PHUM614600"/>
<keyword evidence="10" id="KW-1185">Reference proteome</keyword>
<feature type="compositionally biased region" description="Polar residues" evidence="5">
    <location>
        <begin position="1"/>
        <end position="24"/>
    </location>
</feature>
<dbReference type="Proteomes" id="UP000009046">
    <property type="component" value="Unassembled WGS sequence"/>
</dbReference>
<keyword evidence="2 6" id="KW-0812">Transmembrane</keyword>
<dbReference type="HOGENOM" id="CLU_009646_0_1_1"/>
<feature type="transmembrane region" description="Helical" evidence="6">
    <location>
        <begin position="149"/>
        <end position="170"/>
    </location>
</feature>
<feature type="transmembrane region" description="Helical" evidence="6">
    <location>
        <begin position="377"/>
        <end position="394"/>
    </location>
</feature>
<feature type="transmembrane region" description="Helical" evidence="6">
    <location>
        <begin position="400"/>
        <end position="424"/>
    </location>
</feature>
<comment type="subcellular location">
    <subcellularLocation>
        <location evidence="1">Membrane</location>
        <topology evidence="1">Multi-pass membrane protein</topology>
    </subcellularLocation>
</comment>
<accession>E0W432</accession>
<feature type="transmembrane region" description="Helical" evidence="6">
    <location>
        <begin position="214"/>
        <end position="236"/>
    </location>
</feature>